<evidence type="ECO:0008006" key="4">
    <source>
        <dbReference type="Google" id="ProtNLM"/>
    </source>
</evidence>
<dbReference type="InterPro" id="IPR008979">
    <property type="entry name" value="Galactose-bd-like_sf"/>
</dbReference>
<protein>
    <recommendedName>
        <fullName evidence="4">MAM domain-containing protein</fullName>
    </recommendedName>
</protein>
<dbReference type="SUPFAM" id="SSF49785">
    <property type="entry name" value="Galactose-binding domain-like"/>
    <property type="match status" value="1"/>
</dbReference>
<dbReference type="EMBL" id="BSRI01000002">
    <property type="protein sequence ID" value="GLV60051.1"/>
    <property type="molecule type" value="Genomic_DNA"/>
</dbReference>
<comment type="caution">
    <text evidence="2">The sequence shown here is derived from an EMBL/GenBank/DDBJ whole genome shotgun (WGS) entry which is preliminary data.</text>
</comment>
<organism evidence="2 3">
    <name type="scientific">Dictyobacter halimunensis</name>
    <dbReference type="NCBI Taxonomy" id="3026934"/>
    <lineage>
        <taxon>Bacteria</taxon>
        <taxon>Bacillati</taxon>
        <taxon>Chloroflexota</taxon>
        <taxon>Ktedonobacteria</taxon>
        <taxon>Ktedonobacterales</taxon>
        <taxon>Dictyobacteraceae</taxon>
        <taxon>Dictyobacter</taxon>
    </lineage>
</organism>
<reference evidence="2 3" key="1">
    <citation type="submission" date="2023-02" db="EMBL/GenBank/DDBJ databases">
        <title>Dictyobacter halimunensis sp. nov., a new member of the class Ktedonobacteria from forest soil in a geothermal area.</title>
        <authorList>
            <person name="Rachmania M.K."/>
            <person name="Ningsih F."/>
            <person name="Sakai Y."/>
            <person name="Yabe S."/>
            <person name="Yokota A."/>
            <person name="Sjamsuridzal W."/>
        </authorList>
    </citation>
    <scope>NUCLEOTIDE SEQUENCE [LARGE SCALE GENOMIC DNA]</scope>
    <source>
        <strain evidence="2 3">S3.2.2.5</strain>
    </source>
</reference>
<feature type="chain" id="PRO_5045127814" description="MAM domain-containing protein" evidence="1">
    <location>
        <begin position="29"/>
        <end position="635"/>
    </location>
</feature>
<name>A0ABQ6G236_9CHLR</name>
<sequence length="635" mass="64992">MRKRAMQFFSLTVFMLLLTALSQATAFAATSSADNAAGVNPYSPAYQHSYRHGAVPTIAQNNKMKAYSQTHPAVTGNTLGYGGGIDGIGVTSGHEKVYLVFWGTQWGTQSTDSGGNLTFSNDPKSGAPLLQKMFKGLGTGNELWSGVMTQYCDGSGVATGASTCPSTAAHVGYPTNGALSGVWYDNSAASPSAASGHQIGTEAVNAAAHFGNTSSSANRYAQYVILSPTGANPDNYKTGGFCAWHDYNGDSTLSGGAVSSPYGDIAFTNMPYVMDQGSSCGQNFVNSNGPDDGYTMVEGHEYAETITDQNPAGGWTASSGQENADECAWISSGQGASANVTMGNGTYAMQSTWSNDTNRCDISHSIVGGSGGGGNDFSISANPSSLSINAGSNGTSTISTAVASGSAATVSLTASVSPSGPTASLSPTSVTAGGSSTLTVSVGSTVASGTYTVTVTGTEGSASHSTSVTVSVGSSGGGGGNKITNGGFESGSSPWVESSTGGYEIVDTSNPHSGTHSAYLCGYNNCSDAIYQTVSIPSTATKITLTYWTYISTSESGSTCYDYFYARLRTSSGTTIATPQKQCNANTHGWTQYSFDVTSSLSSYKGQSVQVYFLGTTDSSLVTNIYVDDVALNVQ</sequence>
<keyword evidence="1" id="KW-0732">Signal</keyword>
<proteinExistence type="predicted"/>
<feature type="signal peptide" evidence="1">
    <location>
        <begin position="1"/>
        <end position="28"/>
    </location>
</feature>
<keyword evidence="3" id="KW-1185">Reference proteome</keyword>
<accession>A0ABQ6G236</accession>
<evidence type="ECO:0000313" key="2">
    <source>
        <dbReference type="EMBL" id="GLV60051.1"/>
    </source>
</evidence>
<gene>
    <name evidence="2" type="ORF">KDH_68740</name>
</gene>
<dbReference type="Proteomes" id="UP001344906">
    <property type="component" value="Unassembled WGS sequence"/>
</dbReference>
<evidence type="ECO:0000256" key="1">
    <source>
        <dbReference type="SAM" id="SignalP"/>
    </source>
</evidence>
<evidence type="ECO:0000313" key="3">
    <source>
        <dbReference type="Proteomes" id="UP001344906"/>
    </source>
</evidence>
<dbReference type="Gene3D" id="2.60.120.260">
    <property type="entry name" value="Galactose-binding domain-like"/>
    <property type="match status" value="1"/>
</dbReference>
<dbReference type="RefSeq" id="WP_338257011.1">
    <property type="nucleotide sequence ID" value="NZ_BSRI01000002.1"/>
</dbReference>